<keyword evidence="3" id="KW-1185">Reference proteome</keyword>
<dbReference type="AlphaFoldDB" id="A0A9X2A6F6"/>
<proteinExistence type="predicted"/>
<evidence type="ECO:0000313" key="2">
    <source>
        <dbReference type="EMBL" id="MCG9972299.1"/>
    </source>
</evidence>
<dbReference type="Gene3D" id="3.40.47.10">
    <property type="match status" value="1"/>
</dbReference>
<evidence type="ECO:0000259" key="1">
    <source>
        <dbReference type="Pfam" id="PF13723"/>
    </source>
</evidence>
<reference evidence="2" key="1">
    <citation type="submission" date="2021-12" db="EMBL/GenBank/DDBJ databases">
        <title>Description of Gramella crocea sp. nov., a new bacterium isolated from activated sludge.</title>
        <authorList>
            <person name="Zhang X."/>
        </authorList>
    </citation>
    <scope>NUCLEOTIDE SEQUENCE</scope>
    <source>
        <strain evidence="2">YB25</strain>
    </source>
</reference>
<dbReference type="SUPFAM" id="SSF53901">
    <property type="entry name" value="Thiolase-like"/>
    <property type="match status" value="1"/>
</dbReference>
<evidence type="ECO:0000313" key="3">
    <source>
        <dbReference type="Proteomes" id="UP001139344"/>
    </source>
</evidence>
<dbReference type="Proteomes" id="UP001139344">
    <property type="component" value="Unassembled WGS sequence"/>
</dbReference>
<dbReference type="InterPro" id="IPR014030">
    <property type="entry name" value="Ketoacyl_synth_N"/>
</dbReference>
<dbReference type="Pfam" id="PF13723">
    <property type="entry name" value="Ketoacyl-synt_2"/>
    <property type="match status" value="1"/>
</dbReference>
<dbReference type="GO" id="GO:0016746">
    <property type="term" value="F:acyltransferase activity"/>
    <property type="evidence" value="ECO:0007669"/>
    <property type="project" value="InterPro"/>
</dbReference>
<dbReference type="InterPro" id="IPR016039">
    <property type="entry name" value="Thiolase-like"/>
</dbReference>
<accession>A0A9X2A6F6</accession>
<organism evidence="2 3">
    <name type="scientific">Christiangramia crocea</name>
    <dbReference type="NCBI Taxonomy" id="2904124"/>
    <lineage>
        <taxon>Bacteria</taxon>
        <taxon>Pseudomonadati</taxon>
        <taxon>Bacteroidota</taxon>
        <taxon>Flavobacteriia</taxon>
        <taxon>Flavobacteriales</taxon>
        <taxon>Flavobacteriaceae</taxon>
        <taxon>Christiangramia</taxon>
    </lineage>
</organism>
<comment type="caution">
    <text evidence="2">The sequence shown here is derived from an EMBL/GenBank/DDBJ whole genome shotgun (WGS) entry which is preliminary data.</text>
</comment>
<dbReference type="RefSeq" id="WP_240099419.1">
    <property type="nucleotide sequence ID" value="NZ_JAJSON010000025.1"/>
</dbReference>
<sequence length="355" mass="39625">MSRIYINGIASISPQSEDIFETEPLKEYQDNIIPALNQDYKSMINPMLLRRMSAAVKMGLFSSKKALLDAKIDIPDSILVGTGQGCLKDTENFMVSMLNSEEGLLRPTSFIQSTHNTVGGQIALDLKCTGYNMTYTQNSASFESALLDSILQFKSETEIQNVLVGGVDETSPAFTGFQKLDGQLKQEPVRNTDLLASKTSGSIFSETSSFFILGSEESENSYAELVDVEIINSTEVQNIGKRTEQFLQTNNLSSSDIDVVILGNNGDSRYDSYYHELREKLFAGKVQLAFKHLVGENNSVSAYAFWLASKIMKEKRIPDFIKLNDLNCKEPRKILIYNQYLGKNHGLILLKNLDL</sequence>
<gene>
    <name evidence="2" type="ORF">LU635_11685</name>
</gene>
<feature type="domain" description="Beta-ketoacyl synthase-like N-terminal" evidence="1">
    <location>
        <begin position="41"/>
        <end position="174"/>
    </location>
</feature>
<protein>
    <submittedName>
        <fullName evidence="2">Beta-ketoacyl synthase chain length factor</fullName>
    </submittedName>
</protein>
<name>A0A9X2A6F6_9FLAO</name>
<dbReference type="EMBL" id="JAJSON010000025">
    <property type="protein sequence ID" value="MCG9972299.1"/>
    <property type="molecule type" value="Genomic_DNA"/>
</dbReference>